<name>A0ABX3HZ60_9BACL</name>
<dbReference type="PRINTS" id="PR00080">
    <property type="entry name" value="SDRFAMILY"/>
</dbReference>
<protein>
    <submittedName>
        <fullName evidence="3">Short-chain dehydrogenase</fullName>
    </submittedName>
</protein>
<keyword evidence="4" id="KW-1185">Reference proteome</keyword>
<sequence>MRGKIALVTGANSGMGLATTVELARKGAKVIMVCRNRQRGVEALAAAKQKSHSVDIELMLCDLASLESIRSFAEEFTRKYPILDILINNAGVVTIKRQLTKDGFEMDLGVNHLGHFLLTNLLLEPLKAAEQGRIVVVASGAYKIGALHYEDPTLARRFNPAKAYARSKLANILFTKELAARLQGTRVTVNCVHPGAVGTNIGVNRETGFGKSILKLLSYFFLTPEQGADTAIYLATESDLQEVTGQYYYRRKNQELTPRAQNKQEAQRLWQWSQEQVGLSELTHLEESRDELGE</sequence>
<comment type="caution">
    <text evidence="3">The sequence shown here is derived from an EMBL/GenBank/DDBJ whole genome shotgun (WGS) entry which is preliminary data.</text>
</comment>
<dbReference type="EMBL" id="MPTD01000002">
    <property type="protein sequence ID" value="OMD55190.1"/>
    <property type="molecule type" value="Genomic_DNA"/>
</dbReference>
<dbReference type="PRINTS" id="PR00081">
    <property type="entry name" value="GDHRDH"/>
</dbReference>
<evidence type="ECO:0000256" key="1">
    <source>
        <dbReference type="ARBA" id="ARBA00023002"/>
    </source>
</evidence>
<reference evidence="3 4" key="1">
    <citation type="submission" date="2016-10" db="EMBL/GenBank/DDBJ databases">
        <title>Paenibacillus species isolates.</title>
        <authorList>
            <person name="Beno S.M."/>
        </authorList>
    </citation>
    <scope>NUCLEOTIDE SEQUENCE [LARGE SCALE GENOMIC DNA]</scope>
    <source>
        <strain evidence="3 4">FSL R5-0923</strain>
    </source>
</reference>
<evidence type="ECO:0000256" key="2">
    <source>
        <dbReference type="RuleBase" id="RU000363"/>
    </source>
</evidence>
<evidence type="ECO:0000313" key="3">
    <source>
        <dbReference type="EMBL" id="OMD55190.1"/>
    </source>
</evidence>
<dbReference type="InterPro" id="IPR036291">
    <property type="entry name" value="NAD(P)-bd_dom_sf"/>
</dbReference>
<dbReference type="Proteomes" id="UP000187313">
    <property type="component" value="Unassembled WGS sequence"/>
</dbReference>
<keyword evidence="1" id="KW-0560">Oxidoreductase</keyword>
<dbReference type="RefSeq" id="WP_076298255.1">
    <property type="nucleotide sequence ID" value="NZ_MPTD01000002.1"/>
</dbReference>
<evidence type="ECO:0000313" key="4">
    <source>
        <dbReference type="Proteomes" id="UP000187313"/>
    </source>
</evidence>
<dbReference type="Gene3D" id="3.40.50.720">
    <property type="entry name" value="NAD(P)-binding Rossmann-like Domain"/>
    <property type="match status" value="1"/>
</dbReference>
<organism evidence="3 4">
    <name type="scientific">Paenibacillus odorifer</name>
    <dbReference type="NCBI Taxonomy" id="189426"/>
    <lineage>
        <taxon>Bacteria</taxon>
        <taxon>Bacillati</taxon>
        <taxon>Bacillota</taxon>
        <taxon>Bacilli</taxon>
        <taxon>Bacillales</taxon>
        <taxon>Paenibacillaceae</taxon>
        <taxon>Paenibacillus</taxon>
    </lineage>
</organism>
<gene>
    <name evidence="3" type="ORF">BSK51_03820</name>
</gene>
<dbReference type="PANTHER" id="PTHR43157:SF31">
    <property type="entry name" value="PHOSPHATIDYLINOSITOL-GLYCAN BIOSYNTHESIS CLASS F PROTEIN"/>
    <property type="match status" value="1"/>
</dbReference>
<proteinExistence type="inferred from homology"/>
<comment type="similarity">
    <text evidence="2">Belongs to the short-chain dehydrogenases/reductases (SDR) family.</text>
</comment>
<dbReference type="PANTHER" id="PTHR43157">
    <property type="entry name" value="PHOSPHATIDYLINOSITOL-GLYCAN BIOSYNTHESIS CLASS F PROTEIN-RELATED"/>
    <property type="match status" value="1"/>
</dbReference>
<dbReference type="InterPro" id="IPR002347">
    <property type="entry name" value="SDR_fam"/>
</dbReference>
<dbReference type="CDD" id="cd05327">
    <property type="entry name" value="retinol-DH_like_SDR_c_like"/>
    <property type="match status" value="1"/>
</dbReference>
<dbReference type="SUPFAM" id="SSF51735">
    <property type="entry name" value="NAD(P)-binding Rossmann-fold domains"/>
    <property type="match status" value="1"/>
</dbReference>
<dbReference type="Pfam" id="PF00106">
    <property type="entry name" value="adh_short"/>
    <property type="match status" value="1"/>
</dbReference>
<accession>A0ABX3HZ60</accession>